<proteinExistence type="predicted"/>
<evidence type="ECO:0000256" key="3">
    <source>
        <dbReference type="PROSITE-ProRule" id="PRU00176"/>
    </source>
</evidence>
<feature type="compositionally biased region" description="Low complexity" evidence="4">
    <location>
        <begin position="60"/>
        <end position="71"/>
    </location>
</feature>
<name>A0AAW1P0S9_9CHLO</name>
<dbReference type="InterPro" id="IPR035979">
    <property type="entry name" value="RBD_domain_sf"/>
</dbReference>
<dbReference type="Pfam" id="PF04059">
    <property type="entry name" value="RRM_2"/>
    <property type="match status" value="1"/>
</dbReference>
<dbReference type="Gene3D" id="3.30.70.330">
    <property type="match status" value="2"/>
</dbReference>
<feature type="region of interest" description="Disordered" evidence="4">
    <location>
        <begin position="129"/>
        <end position="174"/>
    </location>
</feature>
<evidence type="ECO:0000313" key="7">
    <source>
        <dbReference type="Proteomes" id="UP001489004"/>
    </source>
</evidence>
<keyword evidence="1" id="KW-0677">Repeat</keyword>
<dbReference type="GO" id="GO:0003723">
    <property type="term" value="F:RNA binding"/>
    <property type="evidence" value="ECO:0007669"/>
    <property type="project" value="UniProtKB-UniRule"/>
</dbReference>
<dbReference type="EMBL" id="JALJOR010000019">
    <property type="protein sequence ID" value="KAK9803919.1"/>
    <property type="molecule type" value="Genomic_DNA"/>
</dbReference>
<feature type="compositionally biased region" description="Polar residues" evidence="4">
    <location>
        <begin position="34"/>
        <end position="51"/>
    </location>
</feature>
<evidence type="ECO:0000259" key="5">
    <source>
        <dbReference type="PROSITE" id="PS50102"/>
    </source>
</evidence>
<dbReference type="Pfam" id="PF00076">
    <property type="entry name" value="RRM_1"/>
    <property type="match status" value="2"/>
</dbReference>
<dbReference type="InterPro" id="IPR007201">
    <property type="entry name" value="Mei2-like_Rrm_C"/>
</dbReference>
<keyword evidence="7" id="KW-1185">Reference proteome</keyword>
<comment type="caution">
    <text evidence="6">The sequence shown here is derived from an EMBL/GenBank/DDBJ whole genome shotgun (WGS) entry which is preliminary data.</text>
</comment>
<accession>A0AAW1P0S9</accession>
<keyword evidence="2 3" id="KW-0694">RNA-binding</keyword>
<dbReference type="Proteomes" id="UP001489004">
    <property type="component" value="Unassembled WGS sequence"/>
</dbReference>
<dbReference type="PROSITE" id="PS50102">
    <property type="entry name" value="RRM"/>
    <property type="match status" value="1"/>
</dbReference>
<feature type="domain" description="RRM" evidence="5">
    <location>
        <begin position="181"/>
        <end position="254"/>
    </location>
</feature>
<feature type="compositionally biased region" description="Basic and acidic residues" evidence="4">
    <location>
        <begin position="97"/>
        <end position="109"/>
    </location>
</feature>
<dbReference type="AlphaFoldDB" id="A0AAW1P0S9"/>
<dbReference type="PANTHER" id="PTHR23189">
    <property type="entry name" value="RNA RECOGNITION MOTIF-CONTAINING"/>
    <property type="match status" value="1"/>
</dbReference>
<feature type="region of interest" description="Disordered" evidence="4">
    <location>
        <begin position="890"/>
        <end position="912"/>
    </location>
</feature>
<feature type="region of interest" description="Disordered" evidence="4">
    <location>
        <begin position="23"/>
        <end position="109"/>
    </location>
</feature>
<dbReference type="CDD" id="cd12276">
    <property type="entry name" value="RRM2_MEI2_EAR1_like"/>
    <property type="match status" value="1"/>
</dbReference>
<dbReference type="InterPro" id="IPR000504">
    <property type="entry name" value="RRM_dom"/>
</dbReference>
<evidence type="ECO:0000256" key="1">
    <source>
        <dbReference type="ARBA" id="ARBA00022737"/>
    </source>
</evidence>
<dbReference type="SUPFAM" id="SSF54928">
    <property type="entry name" value="RNA-binding domain, RBD"/>
    <property type="match status" value="2"/>
</dbReference>
<dbReference type="CDD" id="cd12531">
    <property type="entry name" value="RRM3_MEI2_like"/>
    <property type="match status" value="1"/>
</dbReference>
<sequence>MLAHIVPDRPIFQLHAAAIRSGLPDVTGTEDDTASSSNTQGSSEPPNSITSGAPAADAVSQAPPASHQSSPETNTSRPLSAHSAASAGLPSSSSATRLDRRGQGTAHDHEDIFSSVGGLEMGHEAEPGQLNRAVRSSTPPASASAPPGSSGIPSNLGMPRTDSHGNLGRLPEWPLGDRPSRTLFVANVSPSTEDGELHTLFEPYGEIRTLYTATKQRGFVVVSFFDLRAACLAMHALQRWQLHGQALDIHFSGQKDAGMDKDADQGIVTVFNVDPNIQDAELLRRFSAYGDVKSVQHASGMETCRMVEFYDIRHAEAALQALNRGSSASPSKRPTNSAGYATADTPAVPMAMRNVQSSHVLNNLMSSSRGAEDAWGRPHSWDPAFVAREQLAAMLPPEGLSGINTSQMMPAGTSAMPEISALLQQRNRLGSQSALDQLEQAALLQQQHAQQAQQGAVQDLINSGGYLSQQQIADLRHQLLVGRGPGGVASGGLASTNSASHPNLAMHYAASMTGSSPPRSSTDSLELLGANAQQAQHAQQLLALQGAGAGYGGSGVIGEPLVGGLARRGISMSTGDLAALYEAQAQAGSRGLDRLSGSSLHSGLRSIASTSNMWSPGGAYSNALGSSPPAQGRGSFRPKPYGLQPEGSWAYQNEQAVLRAQLGLNMGMQGSMGAPPFLPHSPQAAQQYLHSGVLAQRQVPRGNQGPFGPNSASLKLQMGLAAAEARRKDRRLEDNSGGGRLSRRTADPVAEAERKAQQDKLYALDLDKVLSGEDKRTTLMIKNIPNKYTQKMLLTTIDEQFRGTYDFFYLPIDFKNKCNVGYAFINLVLPEYIVPLTQRFNHKKWEKFNSEKVCHISYARIQGKQQLVTHFQNSSLLHEDKRCRPILFRSEGPLAGDPEPFPVGPNARVRST</sequence>
<feature type="region of interest" description="Disordered" evidence="4">
    <location>
        <begin position="724"/>
        <end position="752"/>
    </location>
</feature>
<feature type="compositionally biased region" description="Low complexity" evidence="4">
    <location>
        <begin position="80"/>
        <end position="95"/>
    </location>
</feature>
<reference evidence="6 7" key="1">
    <citation type="journal article" date="2024" name="Nat. Commun.">
        <title>Phylogenomics reveals the evolutionary origins of lichenization in chlorophyte algae.</title>
        <authorList>
            <person name="Puginier C."/>
            <person name="Libourel C."/>
            <person name="Otte J."/>
            <person name="Skaloud P."/>
            <person name="Haon M."/>
            <person name="Grisel S."/>
            <person name="Petersen M."/>
            <person name="Berrin J.G."/>
            <person name="Delaux P.M."/>
            <person name="Dal Grande F."/>
            <person name="Keller J."/>
        </authorList>
    </citation>
    <scope>NUCLEOTIDE SEQUENCE [LARGE SCALE GENOMIC DNA]</scope>
    <source>
        <strain evidence="6 7">SAG 2043</strain>
    </source>
</reference>
<dbReference type="CDD" id="cd12524">
    <property type="entry name" value="RRM1_MEI2_like"/>
    <property type="match status" value="1"/>
</dbReference>
<protein>
    <recommendedName>
        <fullName evidence="5">RRM domain-containing protein</fullName>
    </recommendedName>
</protein>
<gene>
    <name evidence="6" type="ORF">WJX72_005104</name>
</gene>
<dbReference type="SMART" id="SM00360">
    <property type="entry name" value="RRM"/>
    <property type="match status" value="2"/>
</dbReference>
<feature type="compositionally biased region" description="Low complexity" evidence="4">
    <location>
        <begin position="136"/>
        <end position="154"/>
    </location>
</feature>
<evidence type="ECO:0000256" key="2">
    <source>
        <dbReference type="ARBA" id="ARBA00022884"/>
    </source>
</evidence>
<evidence type="ECO:0000256" key="4">
    <source>
        <dbReference type="SAM" id="MobiDB-lite"/>
    </source>
</evidence>
<dbReference type="InterPro" id="IPR034453">
    <property type="entry name" value="MEI2-like_RRM1"/>
</dbReference>
<evidence type="ECO:0000313" key="6">
    <source>
        <dbReference type="EMBL" id="KAK9803919.1"/>
    </source>
</evidence>
<dbReference type="InterPro" id="IPR012677">
    <property type="entry name" value="Nucleotide-bd_a/b_plait_sf"/>
</dbReference>
<organism evidence="6 7">
    <name type="scientific">[Myrmecia] bisecta</name>
    <dbReference type="NCBI Taxonomy" id="41462"/>
    <lineage>
        <taxon>Eukaryota</taxon>
        <taxon>Viridiplantae</taxon>
        <taxon>Chlorophyta</taxon>
        <taxon>core chlorophytes</taxon>
        <taxon>Trebouxiophyceae</taxon>
        <taxon>Trebouxiales</taxon>
        <taxon>Trebouxiaceae</taxon>
        <taxon>Myrmecia</taxon>
    </lineage>
</organism>
<dbReference type="InterPro" id="IPR034454">
    <property type="entry name" value="MEI2-like_RRM3"/>
</dbReference>
<feature type="compositionally biased region" description="Basic and acidic residues" evidence="4">
    <location>
        <begin position="724"/>
        <end position="734"/>
    </location>
</feature>